<accession>A0A090KUY2</accession>
<dbReference type="WBParaSite" id="SRAE_X000141600.1">
    <property type="protein sequence ID" value="SRAE_X000141600.1"/>
    <property type="gene ID" value="WBGene00266984"/>
</dbReference>
<proteinExistence type="predicted"/>
<organism evidence="1">
    <name type="scientific">Strongyloides ratti</name>
    <name type="common">Parasitic roundworm</name>
    <dbReference type="NCBI Taxonomy" id="34506"/>
    <lineage>
        <taxon>Eukaryota</taxon>
        <taxon>Metazoa</taxon>
        <taxon>Ecdysozoa</taxon>
        <taxon>Nematoda</taxon>
        <taxon>Chromadorea</taxon>
        <taxon>Rhabditida</taxon>
        <taxon>Tylenchina</taxon>
        <taxon>Panagrolaimomorpha</taxon>
        <taxon>Strongyloidoidea</taxon>
        <taxon>Strongyloididae</taxon>
        <taxon>Strongyloides</taxon>
    </lineage>
</organism>
<evidence type="ECO:0000313" key="1">
    <source>
        <dbReference type="EMBL" id="CEF59670.1"/>
    </source>
</evidence>
<dbReference type="AlphaFoldDB" id="A0A090KUY2"/>
<reference evidence="2" key="2">
    <citation type="submission" date="2014-09" db="EMBL/GenBank/DDBJ databases">
        <authorList>
            <person name="Martin A.A."/>
        </authorList>
    </citation>
    <scope>NUCLEOTIDE SEQUENCE</scope>
    <source>
        <strain evidence="2">ED321</strain>
    </source>
</reference>
<reference evidence="3" key="3">
    <citation type="submission" date="2020-12" db="UniProtKB">
        <authorList>
            <consortium name="WormBaseParasite"/>
        </authorList>
    </citation>
    <scope>IDENTIFICATION</scope>
</reference>
<reference evidence="1" key="1">
    <citation type="submission" date="2014-09" db="EMBL/GenBank/DDBJ databases">
        <authorList>
            <person name="Aslett A.Martin."/>
        </authorList>
    </citation>
    <scope>NUCLEOTIDE SEQUENCE</scope>
    <source>
        <strain evidence="1">ED321 Heterogonic</strain>
    </source>
</reference>
<evidence type="ECO:0000313" key="4">
    <source>
        <dbReference type="WormBase" id="SRAE_X000141600"/>
    </source>
</evidence>
<name>A0A090KUY2_STRRB</name>
<dbReference type="RefSeq" id="XP_024498881.1">
    <property type="nucleotide sequence ID" value="XM_024648697.1"/>
</dbReference>
<evidence type="ECO:0000313" key="2">
    <source>
        <dbReference type="Proteomes" id="UP000035682"/>
    </source>
</evidence>
<sequence>MSRINLVNKKIDSYRKIGNLSDTGTKNNLEKVTFDSKILPRVSRSSTYYGLNRTINYYDYDGTFRHRIVDVEPRHRQRTNGIGGYGDSSESEDERIPIEYYIDYYFSDSSDNETTQEDDTFQRLISDNNFLGEIDESPILTRGRYVQTNSEILSRSSSLSPLPITSFTIGTLNIEDINQEKEKNENNTGKIKSTNQI</sequence>
<dbReference type="GeneID" id="36384478"/>
<dbReference type="Proteomes" id="UP000035682">
    <property type="component" value="Unplaced"/>
</dbReference>
<dbReference type="EMBL" id="LN609396">
    <property type="protein sequence ID" value="CEF59670.1"/>
    <property type="molecule type" value="Genomic_DNA"/>
</dbReference>
<evidence type="ECO:0000313" key="3">
    <source>
        <dbReference type="WBParaSite" id="SRAE_X000141600.1"/>
    </source>
</evidence>
<dbReference type="WormBase" id="SRAE_X000141600">
    <property type="protein sequence ID" value="SRP02801"/>
    <property type="gene ID" value="WBGene00266984"/>
</dbReference>
<keyword evidence="2" id="KW-1185">Reference proteome</keyword>
<gene>
    <name evidence="1 3 4" type="ORF">SRAE_X000141600</name>
</gene>
<protein>
    <submittedName>
        <fullName evidence="1 3">Uncharacterized protein</fullName>
    </submittedName>
</protein>
<dbReference type="CTD" id="36384478"/>